<dbReference type="Pfam" id="PF22604">
    <property type="entry name" value="TetR_HI_0893_C"/>
    <property type="match status" value="1"/>
</dbReference>
<dbReference type="EMBL" id="QPJK01000003">
    <property type="protein sequence ID" value="RCW72616.1"/>
    <property type="molecule type" value="Genomic_DNA"/>
</dbReference>
<dbReference type="InterPro" id="IPR054422">
    <property type="entry name" value="TetR-like_HI_0893_C"/>
</dbReference>
<feature type="domain" description="HTH tetR-type" evidence="3">
    <location>
        <begin position="6"/>
        <end position="66"/>
    </location>
</feature>
<evidence type="ECO:0000313" key="5">
    <source>
        <dbReference type="Proteomes" id="UP000252884"/>
    </source>
</evidence>
<dbReference type="PRINTS" id="PR00455">
    <property type="entry name" value="HTHTETR"/>
</dbReference>
<organism evidence="4 5">
    <name type="scientific">Pseudorhodoferax soli</name>
    <dbReference type="NCBI Taxonomy" id="545864"/>
    <lineage>
        <taxon>Bacteria</taxon>
        <taxon>Pseudomonadati</taxon>
        <taxon>Pseudomonadota</taxon>
        <taxon>Betaproteobacteria</taxon>
        <taxon>Burkholderiales</taxon>
        <taxon>Comamonadaceae</taxon>
    </lineage>
</organism>
<dbReference type="InterPro" id="IPR050109">
    <property type="entry name" value="HTH-type_TetR-like_transc_reg"/>
</dbReference>
<dbReference type="Proteomes" id="UP000252884">
    <property type="component" value="Unassembled WGS sequence"/>
</dbReference>
<evidence type="ECO:0000256" key="2">
    <source>
        <dbReference type="PROSITE-ProRule" id="PRU00335"/>
    </source>
</evidence>
<dbReference type="PROSITE" id="PS50977">
    <property type="entry name" value="HTH_TETR_2"/>
    <property type="match status" value="1"/>
</dbReference>
<dbReference type="InterPro" id="IPR001647">
    <property type="entry name" value="HTH_TetR"/>
</dbReference>
<proteinExistence type="predicted"/>
<name>A0A368XZP7_9BURK</name>
<evidence type="ECO:0000313" key="4">
    <source>
        <dbReference type="EMBL" id="RCW72616.1"/>
    </source>
</evidence>
<dbReference type="RefSeq" id="WP_114468029.1">
    <property type="nucleotide sequence ID" value="NZ_QPJK01000003.1"/>
</dbReference>
<dbReference type="OrthoDB" id="63332at2"/>
<keyword evidence="5" id="KW-1185">Reference proteome</keyword>
<evidence type="ECO:0000256" key="1">
    <source>
        <dbReference type="ARBA" id="ARBA00023125"/>
    </source>
</evidence>
<dbReference type="Gene3D" id="1.10.357.10">
    <property type="entry name" value="Tetracycline Repressor, domain 2"/>
    <property type="match status" value="1"/>
</dbReference>
<dbReference type="GO" id="GO:0003677">
    <property type="term" value="F:DNA binding"/>
    <property type="evidence" value="ECO:0007669"/>
    <property type="project" value="UniProtKB-UniRule"/>
</dbReference>
<gene>
    <name evidence="4" type="ORF">DES41_103222</name>
</gene>
<dbReference type="SUPFAM" id="SSF46689">
    <property type="entry name" value="Homeodomain-like"/>
    <property type="match status" value="1"/>
</dbReference>
<evidence type="ECO:0000259" key="3">
    <source>
        <dbReference type="PROSITE" id="PS50977"/>
    </source>
</evidence>
<comment type="caution">
    <text evidence="4">The sequence shown here is derived from an EMBL/GenBank/DDBJ whole genome shotgun (WGS) entry which is preliminary data.</text>
</comment>
<protein>
    <submittedName>
        <fullName evidence="4">TetR family transcriptional regulator</fullName>
    </submittedName>
</protein>
<dbReference type="InterPro" id="IPR009057">
    <property type="entry name" value="Homeodomain-like_sf"/>
</dbReference>
<accession>A0A368XZP7</accession>
<keyword evidence="1 2" id="KW-0238">DNA-binding</keyword>
<dbReference type="PANTHER" id="PTHR30055">
    <property type="entry name" value="HTH-TYPE TRANSCRIPTIONAL REGULATOR RUTR"/>
    <property type="match status" value="1"/>
</dbReference>
<dbReference type="AlphaFoldDB" id="A0A368XZP7"/>
<dbReference type="InterPro" id="IPR036271">
    <property type="entry name" value="Tet_transcr_reg_TetR-rel_C_sf"/>
</dbReference>
<dbReference type="SUPFAM" id="SSF48498">
    <property type="entry name" value="Tetracyclin repressor-like, C-terminal domain"/>
    <property type="match status" value="1"/>
</dbReference>
<feature type="DNA-binding region" description="H-T-H motif" evidence="2">
    <location>
        <begin position="29"/>
        <end position="48"/>
    </location>
</feature>
<reference evidence="4 5" key="1">
    <citation type="submission" date="2018-07" db="EMBL/GenBank/DDBJ databases">
        <title>Genomic Encyclopedia of Type Strains, Phase IV (KMG-IV): sequencing the most valuable type-strain genomes for metagenomic binning, comparative biology and taxonomic classification.</title>
        <authorList>
            <person name="Goeker M."/>
        </authorList>
    </citation>
    <scope>NUCLEOTIDE SEQUENCE [LARGE SCALE GENOMIC DNA]</scope>
    <source>
        <strain evidence="4 5">DSM 21634</strain>
    </source>
</reference>
<dbReference type="Pfam" id="PF00440">
    <property type="entry name" value="TetR_N"/>
    <property type="match status" value="1"/>
</dbReference>
<sequence length="190" mass="21205">MKPKDDDKQQAIADATFALVAQVGLSGLTMAAIARQAGIATGTLYVYYKSKEDLLNALYEQVKGALVQLITEPAGAAMPFRARFQRNWLRLLRHRQAHYAETVFMEQYYNSPWFSEASRQFSARFTSECLGFFDEARAQQIVKDVPTMLLASTFFGSVRETAGLLRSGDLPDTEAALAQAFTIFWDGIKA</sequence>